<dbReference type="Proteomes" id="UP000467841">
    <property type="component" value="Unassembled WGS sequence"/>
</dbReference>
<accession>A0A6D2LLS4</accession>
<dbReference type="EMBL" id="CACVBM020000099">
    <property type="protein sequence ID" value="CAA7014185.1"/>
    <property type="molecule type" value="Genomic_DNA"/>
</dbReference>
<name>A0A6D2LLS4_9BRAS</name>
<sequence>MIGEEDSETSLPMDLILDDIFPKLPLKSIARFRCVSKQCRSMQIRPRLLFALQRATDEVIIFSTPQLQLHPHQKPSSSPLVASADFHMKICTHMWPVFRGLTSRLIYFTASRNGCQEPLIFNPITGEHASLPELSRYRKSYSFIGFDPVGKQFKVLFMAYPYCSEGGDHRVMTLGGDGEEKKVWREIKCSLQHLPVSEGICIDGVLYYFGEKNNSSENDKSCEVVCFDVRSEGFKFVSADCFSVPHSTRLVNYKGKLGGIELTYGDDDAVVLTVRVLEDAERCEWSEFVYTLPENEVFVTDVFVVGMTGAGEIVLSDRFTWKPFYVFYFDPERKTLQAVEVRGVGEYSEAFESECSVYAFVDYEVDSKFIT</sequence>
<keyword evidence="4" id="KW-1185">Reference proteome</keyword>
<evidence type="ECO:0000313" key="4">
    <source>
        <dbReference type="Proteomes" id="UP000467841"/>
    </source>
</evidence>
<evidence type="ECO:0000313" key="3">
    <source>
        <dbReference type="EMBL" id="CAA7061333.1"/>
    </source>
</evidence>
<feature type="domain" description="F-box associated beta-propeller type 3" evidence="1">
    <location>
        <begin position="47"/>
        <end position="363"/>
    </location>
</feature>
<evidence type="ECO:0000259" key="1">
    <source>
        <dbReference type="Pfam" id="PF08268"/>
    </source>
</evidence>
<organism evidence="3 4">
    <name type="scientific">Microthlaspi erraticum</name>
    <dbReference type="NCBI Taxonomy" id="1685480"/>
    <lineage>
        <taxon>Eukaryota</taxon>
        <taxon>Viridiplantae</taxon>
        <taxon>Streptophyta</taxon>
        <taxon>Embryophyta</taxon>
        <taxon>Tracheophyta</taxon>
        <taxon>Spermatophyta</taxon>
        <taxon>Magnoliopsida</taxon>
        <taxon>eudicotyledons</taxon>
        <taxon>Gunneridae</taxon>
        <taxon>Pentapetalae</taxon>
        <taxon>rosids</taxon>
        <taxon>malvids</taxon>
        <taxon>Brassicales</taxon>
        <taxon>Brassicaceae</taxon>
        <taxon>Coluteocarpeae</taxon>
        <taxon>Microthlaspi</taxon>
    </lineage>
</organism>
<dbReference type="InterPro" id="IPR036047">
    <property type="entry name" value="F-box-like_dom_sf"/>
</dbReference>
<dbReference type="EMBL" id="CACVBM020001862">
    <property type="protein sequence ID" value="CAA7061333.1"/>
    <property type="molecule type" value="Genomic_DNA"/>
</dbReference>
<dbReference type="InterPro" id="IPR017451">
    <property type="entry name" value="F-box-assoc_interact_dom"/>
</dbReference>
<dbReference type="SUPFAM" id="SSF81383">
    <property type="entry name" value="F-box domain"/>
    <property type="match status" value="1"/>
</dbReference>
<dbReference type="Pfam" id="PF08268">
    <property type="entry name" value="FBA_3"/>
    <property type="match status" value="1"/>
</dbReference>
<dbReference type="InterPro" id="IPR013187">
    <property type="entry name" value="F-box-assoc_dom_typ3"/>
</dbReference>
<dbReference type="OrthoDB" id="1028453at2759"/>
<gene>
    <name evidence="2" type="ORF">MERR_LOCUS1419</name>
    <name evidence="3" type="ORF">MERR_LOCUS48569</name>
</gene>
<dbReference type="PANTHER" id="PTHR31111:SF130">
    <property type="entry name" value="F-BOX ASSOCIATED UBIQUITINATION EFFECTOR FAMILY PROTEIN"/>
    <property type="match status" value="1"/>
</dbReference>
<dbReference type="NCBIfam" id="TIGR01640">
    <property type="entry name" value="F_box_assoc_1"/>
    <property type="match status" value="1"/>
</dbReference>
<proteinExistence type="predicted"/>
<dbReference type="AlphaFoldDB" id="A0A6D2LLS4"/>
<evidence type="ECO:0000313" key="2">
    <source>
        <dbReference type="EMBL" id="CAA7014185.1"/>
    </source>
</evidence>
<dbReference type="PANTHER" id="PTHR31111">
    <property type="entry name" value="BNAA05G37150D PROTEIN-RELATED"/>
    <property type="match status" value="1"/>
</dbReference>
<reference evidence="3 4" key="1">
    <citation type="submission" date="2020-01" db="EMBL/GenBank/DDBJ databases">
        <authorList>
            <person name="Mishra B."/>
        </authorList>
    </citation>
    <scope>NUCLEOTIDE SEQUENCE [LARGE SCALE GENOMIC DNA]</scope>
</reference>
<protein>
    <recommendedName>
        <fullName evidence="1">F-box associated beta-propeller type 3 domain-containing protein</fullName>
    </recommendedName>
</protein>